<dbReference type="GO" id="GO:0004331">
    <property type="term" value="F:fructose-2,6-bisphosphate 2-phosphatase activity"/>
    <property type="evidence" value="ECO:0007669"/>
    <property type="project" value="TreeGrafter"/>
</dbReference>
<reference evidence="5 6" key="1">
    <citation type="submission" date="2015-07" db="EMBL/GenBank/DDBJ databases">
        <authorList>
            <person name="Noorani M."/>
        </authorList>
    </citation>
    <scope>NUCLEOTIDE SEQUENCE [LARGE SCALE GENOMIC DNA]</scope>
    <source>
        <strain evidence="5">BBA 69670</strain>
    </source>
</reference>
<evidence type="ECO:0000256" key="4">
    <source>
        <dbReference type="SAM" id="MobiDB-lite"/>
    </source>
</evidence>
<evidence type="ECO:0008006" key="7">
    <source>
        <dbReference type="Google" id="ProtNLM"/>
    </source>
</evidence>
<dbReference type="InterPro" id="IPR001345">
    <property type="entry name" value="PG/BPGM_mutase_AS"/>
</dbReference>
<dbReference type="EMBL" id="CYGV01000224">
    <property type="protein sequence ID" value="CUA67779.1"/>
    <property type="molecule type" value="Genomic_DNA"/>
</dbReference>
<feature type="compositionally biased region" description="Acidic residues" evidence="4">
    <location>
        <begin position="381"/>
        <end position="408"/>
    </location>
</feature>
<feature type="active site" description="Proton donor/acceptor" evidence="2">
    <location>
        <position position="86"/>
    </location>
</feature>
<feature type="compositionally biased region" description="Acidic residues" evidence="4">
    <location>
        <begin position="617"/>
        <end position="635"/>
    </location>
</feature>
<evidence type="ECO:0000313" key="6">
    <source>
        <dbReference type="Proteomes" id="UP000044841"/>
    </source>
</evidence>
<dbReference type="GO" id="GO:0043456">
    <property type="term" value="P:regulation of pentose-phosphate shunt"/>
    <property type="evidence" value="ECO:0007669"/>
    <property type="project" value="TreeGrafter"/>
</dbReference>
<dbReference type="GO" id="GO:0005829">
    <property type="term" value="C:cytosol"/>
    <property type="evidence" value="ECO:0007669"/>
    <property type="project" value="TreeGrafter"/>
</dbReference>
<dbReference type="SMART" id="SM00855">
    <property type="entry name" value="PGAM"/>
    <property type="match status" value="1"/>
</dbReference>
<feature type="region of interest" description="Disordered" evidence="4">
    <location>
        <begin position="133"/>
        <end position="159"/>
    </location>
</feature>
<dbReference type="PROSITE" id="PS00175">
    <property type="entry name" value="PG_MUTASE"/>
    <property type="match status" value="1"/>
</dbReference>
<feature type="region of interest" description="Disordered" evidence="4">
    <location>
        <begin position="613"/>
        <end position="635"/>
    </location>
</feature>
<accession>A0A0K6FP56</accession>
<name>A0A0K6FP56_9AGAM</name>
<feature type="compositionally biased region" description="Basic residues" evidence="4">
    <location>
        <begin position="356"/>
        <end position="378"/>
    </location>
</feature>
<dbReference type="Pfam" id="PF00300">
    <property type="entry name" value="His_Phos_1"/>
    <property type="match status" value="1"/>
</dbReference>
<evidence type="ECO:0000256" key="2">
    <source>
        <dbReference type="PIRSR" id="PIRSR613078-1"/>
    </source>
</evidence>
<evidence type="ECO:0000313" key="5">
    <source>
        <dbReference type="EMBL" id="CUA67779.1"/>
    </source>
</evidence>
<proteinExistence type="predicted"/>
<evidence type="ECO:0000256" key="3">
    <source>
        <dbReference type="PIRSR" id="PIRSR613078-2"/>
    </source>
</evidence>
<evidence type="ECO:0000256" key="1">
    <source>
        <dbReference type="ARBA" id="ARBA00022801"/>
    </source>
</evidence>
<sequence>MYKDLLVYIIRHGETNENRLGIIQGHMDTQLNDAGRTQAETTGRSLRDVNFVKAYSSDSTRAADTARAIVAYHPDCELILDDRIRERNMGSLSGTKAPAKRPLPPDIETSESMANRLLDFWGNVIVSLLSSSATSRESGDPDTKPEAAPSADSVVHHPSSLESRTPAVLIVSHGATISKLLTYVLLRKYGYRATCEMRRGIYNTSISIVRMGTTAVIRELFPSNDGDDTEECEQPIKSVSGVLISCASVSHLIKKRDLVAENADMLRTLIAPKRIGPKLVKESHIGASGMSASAAKKAGQSVVEVQRGENYQFAYFLKPAESYDLLTKARDFVAVTAPPASHEERDPTPEPPTTRQTKRAPKRKSRPKTSAAARKRKRVESEEEDAEMSDAWSDLDEEIPPSDEDETEVAPSGTAPTRRSTRHKSGPQVHDIDEEMHDQNVDGPSGATDQPTPVIVKSEPDDTAGLESLLSISADDEVASTPSQSPRPPSDTLIAEQEEEKPKQELQITYTGYMVPSRCLCVIAEPWPALPTPAQLASQASKSRSKPSEPPSPGTSRPLFRPESDDEDKQSDTHVPRRALTPEFDSDDEEAKLRMFSQMINKVGVQRSGVATRGAMDEFEDDALYGDADEEGRGT</sequence>
<dbReference type="Gene3D" id="3.40.50.1240">
    <property type="entry name" value="Phosphoglycerate mutase-like"/>
    <property type="match status" value="1"/>
</dbReference>
<feature type="region of interest" description="Disordered" evidence="4">
    <location>
        <begin position="533"/>
        <end position="590"/>
    </location>
</feature>
<keyword evidence="1" id="KW-0378">Hydrolase</keyword>
<gene>
    <name evidence="5" type="ORF">RSOLAG22IIIB_03206</name>
</gene>
<dbReference type="CDD" id="cd07067">
    <property type="entry name" value="HP_PGM_like"/>
    <property type="match status" value="1"/>
</dbReference>
<dbReference type="InterPro" id="IPR029033">
    <property type="entry name" value="His_PPase_superfam"/>
</dbReference>
<dbReference type="InterPro" id="IPR013078">
    <property type="entry name" value="His_Pase_superF_clade-1"/>
</dbReference>
<dbReference type="AlphaFoldDB" id="A0A0K6FP56"/>
<dbReference type="GO" id="GO:0045820">
    <property type="term" value="P:negative regulation of glycolytic process"/>
    <property type="evidence" value="ECO:0007669"/>
    <property type="project" value="TreeGrafter"/>
</dbReference>
<feature type="active site" description="Tele-phosphohistidine intermediate" evidence="2">
    <location>
        <position position="12"/>
    </location>
</feature>
<dbReference type="PANTHER" id="PTHR46517:SF1">
    <property type="entry name" value="FRUCTOSE-2,6-BISPHOSPHATASE TIGAR"/>
    <property type="match status" value="1"/>
</dbReference>
<feature type="binding site" evidence="3">
    <location>
        <begin position="11"/>
        <end position="18"/>
    </location>
    <ligand>
        <name>substrate</name>
    </ligand>
</feature>
<dbReference type="InterPro" id="IPR051695">
    <property type="entry name" value="Phosphoglycerate_Mutase"/>
</dbReference>
<organism evidence="5 6">
    <name type="scientific">Rhizoctonia solani</name>
    <dbReference type="NCBI Taxonomy" id="456999"/>
    <lineage>
        <taxon>Eukaryota</taxon>
        <taxon>Fungi</taxon>
        <taxon>Dikarya</taxon>
        <taxon>Basidiomycota</taxon>
        <taxon>Agaricomycotina</taxon>
        <taxon>Agaricomycetes</taxon>
        <taxon>Cantharellales</taxon>
        <taxon>Ceratobasidiaceae</taxon>
        <taxon>Rhizoctonia</taxon>
    </lineage>
</organism>
<feature type="binding site" evidence="3">
    <location>
        <position position="61"/>
    </location>
    <ligand>
        <name>substrate</name>
    </ligand>
</feature>
<dbReference type="PANTHER" id="PTHR46517">
    <property type="entry name" value="FRUCTOSE-2,6-BISPHOSPHATASE TIGAR"/>
    <property type="match status" value="1"/>
</dbReference>
<dbReference type="Proteomes" id="UP000044841">
    <property type="component" value="Unassembled WGS sequence"/>
</dbReference>
<protein>
    <recommendedName>
        <fullName evidence="7">Phosphoglycerate mutase family protein</fullName>
    </recommendedName>
</protein>
<dbReference type="SUPFAM" id="SSF53254">
    <property type="entry name" value="Phosphoglycerate mutase-like"/>
    <property type="match status" value="1"/>
</dbReference>
<feature type="region of interest" description="Disordered" evidence="4">
    <location>
        <begin position="337"/>
        <end position="505"/>
    </location>
</feature>
<keyword evidence="6" id="KW-1185">Reference proteome</keyword>